<dbReference type="EMBL" id="JABSTV010001040">
    <property type="protein sequence ID" value="KAH7985224.1"/>
    <property type="molecule type" value="Genomic_DNA"/>
</dbReference>
<feature type="compositionally biased region" description="Polar residues" evidence="1">
    <location>
        <begin position="197"/>
        <end position="215"/>
    </location>
</feature>
<dbReference type="VEuPathDB" id="VectorBase:RSAN_033038"/>
<evidence type="ECO:0000256" key="1">
    <source>
        <dbReference type="SAM" id="MobiDB-lite"/>
    </source>
</evidence>
<evidence type="ECO:0000313" key="2">
    <source>
        <dbReference type="EMBL" id="KAH7985224.1"/>
    </source>
</evidence>
<feature type="compositionally biased region" description="Polar residues" evidence="1">
    <location>
        <begin position="285"/>
        <end position="301"/>
    </location>
</feature>
<dbReference type="Proteomes" id="UP000821837">
    <property type="component" value="Unassembled WGS sequence"/>
</dbReference>
<reference evidence="2" key="2">
    <citation type="submission" date="2021-09" db="EMBL/GenBank/DDBJ databases">
        <authorList>
            <person name="Jia N."/>
            <person name="Wang J."/>
            <person name="Shi W."/>
            <person name="Du L."/>
            <person name="Sun Y."/>
            <person name="Zhan W."/>
            <person name="Jiang J."/>
            <person name="Wang Q."/>
            <person name="Zhang B."/>
            <person name="Ji P."/>
            <person name="Sakyi L.B."/>
            <person name="Cui X."/>
            <person name="Yuan T."/>
            <person name="Jiang B."/>
            <person name="Yang W."/>
            <person name="Lam T.T.-Y."/>
            <person name="Chang Q."/>
            <person name="Ding S."/>
            <person name="Wang X."/>
            <person name="Zhu J."/>
            <person name="Ruan X."/>
            <person name="Zhao L."/>
            <person name="Wei J."/>
            <person name="Que T."/>
            <person name="Du C."/>
            <person name="Cheng J."/>
            <person name="Dai P."/>
            <person name="Han X."/>
            <person name="Huang E."/>
            <person name="Gao Y."/>
            <person name="Liu J."/>
            <person name="Shao H."/>
            <person name="Ye R."/>
            <person name="Li L."/>
            <person name="Wei W."/>
            <person name="Wang X."/>
            <person name="Wang C."/>
            <person name="Huo Q."/>
            <person name="Li W."/>
            <person name="Guo W."/>
            <person name="Chen H."/>
            <person name="Chen S."/>
            <person name="Zhou L."/>
            <person name="Zhou L."/>
            <person name="Ni X."/>
            <person name="Tian J."/>
            <person name="Zhou Y."/>
            <person name="Sheng Y."/>
            <person name="Liu T."/>
            <person name="Pan Y."/>
            <person name="Xia L."/>
            <person name="Li J."/>
            <person name="Zhao F."/>
            <person name="Cao W."/>
        </authorList>
    </citation>
    <scope>NUCLEOTIDE SEQUENCE</scope>
    <source>
        <strain evidence="2">Rsan-2018</strain>
        <tissue evidence="2">Larvae</tissue>
    </source>
</reference>
<feature type="compositionally biased region" description="Low complexity" evidence="1">
    <location>
        <begin position="240"/>
        <end position="264"/>
    </location>
</feature>
<feature type="compositionally biased region" description="Polar residues" evidence="1">
    <location>
        <begin position="227"/>
        <end position="239"/>
    </location>
</feature>
<feature type="region of interest" description="Disordered" evidence="1">
    <location>
        <begin position="169"/>
        <end position="373"/>
    </location>
</feature>
<evidence type="ECO:0000313" key="3">
    <source>
        <dbReference type="Proteomes" id="UP000821837"/>
    </source>
</evidence>
<feature type="region of interest" description="Disordered" evidence="1">
    <location>
        <begin position="1"/>
        <end position="21"/>
    </location>
</feature>
<name>A0A9D4TCN9_RHISA</name>
<feature type="compositionally biased region" description="Basic and acidic residues" evidence="1">
    <location>
        <begin position="333"/>
        <end position="349"/>
    </location>
</feature>
<protein>
    <submittedName>
        <fullName evidence="2">Uncharacterized protein</fullName>
    </submittedName>
</protein>
<feature type="compositionally biased region" description="Low complexity" evidence="1">
    <location>
        <begin position="176"/>
        <end position="191"/>
    </location>
</feature>
<accession>A0A9D4TCN9</accession>
<organism evidence="2 3">
    <name type="scientific">Rhipicephalus sanguineus</name>
    <name type="common">Brown dog tick</name>
    <name type="synonym">Ixodes sanguineus</name>
    <dbReference type="NCBI Taxonomy" id="34632"/>
    <lineage>
        <taxon>Eukaryota</taxon>
        <taxon>Metazoa</taxon>
        <taxon>Ecdysozoa</taxon>
        <taxon>Arthropoda</taxon>
        <taxon>Chelicerata</taxon>
        <taxon>Arachnida</taxon>
        <taxon>Acari</taxon>
        <taxon>Parasitiformes</taxon>
        <taxon>Ixodida</taxon>
        <taxon>Ixodoidea</taxon>
        <taxon>Ixodidae</taxon>
        <taxon>Rhipicephalinae</taxon>
        <taxon>Rhipicephalus</taxon>
        <taxon>Rhipicephalus</taxon>
    </lineage>
</organism>
<feature type="region of interest" description="Disordered" evidence="1">
    <location>
        <begin position="34"/>
        <end position="81"/>
    </location>
</feature>
<gene>
    <name evidence="2" type="ORF">HPB52_024253</name>
</gene>
<dbReference type="AlphaFoldDB" id="A0A9D4TCN9"/>
<comment type="caution">
    <text evidence="2">The sequence shown here is derived from an EMBL/GenBank/DDBJ whole genome shotgun (WGS) entry which is preliminary data.</text>
</comment>
<feature type="compositionally biased region" description="Basic residues" evidence="1">
    <location>
        <begin position="43"/>
        <end position="53"/>
    </location>
</feature>
<sequence length="381" mass="39220">MEPSVTTAPRELSPLASARAGGCVSDCEKVSVPRDALESGARGRSHSQGRRKQQSPQYGFVGERACAGGGDHDENDDDGESQLVICDTDDSCPDAPPLARQVREATVLQTRCAQPRTRARWTPIPVCVSRVNGGRPIVVCAQRLGGGAECESGKAAVDTGVVCIDDDEGDNIRTPEATVGAAGVAAEGSSRGRLKSPPTTLSSVRGSSAAPNPSDRSGAPGEGVHPATTSPSGATNRKTASSSSGHHVPGSSSSSLYPWPASLSTPPSGTESPDVVVVKEEPNDLSVSGRTANLPQQQHHQSGLEPLDLSVKGGDGQLSINYSSSARHVAPPHAEEDTRSKERERRGAHGSDSNSSNGSQGGAGTSSTSSRPRTLFCSVCC</sequence>
<proteinExistence type="predicted"/>
<reference evidence="2" key="1">
    <citation type="journal article" date="2020" name="Cell">
        <title>Large-Scale Comparative Analyses of Tick Genomes Elucidate Their Genetic Diversity and Vector Capacities.</title>
        <authorList>
            <consortium name="Tick Genome and Microbiome Consortium (TIGMIC)"/>
            <person name="Jia N."/>
            <person name="Wang J."/>
            <person name="Shi W."/>
            <person name="Du L."/>
            <person name="Sun Y."/>
            <person name="Zhan W."/>
            <person name="Jiang J.F."/>
            <person name="Wang Q."/>
            <person name="Zhang B."/>
            <person name="Ji P."/>
            <person name="Bell-Sakyi L."/>
            <person name="Cui X.M."/>
            <person name="Yuan T.T."/>
            <person name="Jiang B.G."/>
            <person name="Yang W.F."/>
            <person name="Lam T.T."/>
            <person name="Chang Q.C."/>
            <person name="Ding S.J."/>
            <person name="Wang X.J."/>
            <person name="Zhu J.G."/>
            <person name="Ruan X.D."/>
            <person name="Zhao L."/>
            <person name="Wei J.T."/>
            <person name="Ye R.Z."/>
            <person name="Que T.C."/>
            <person name="Du C.H."/>
            <person name="Zhou Y.H."/>
            <person name="Cheng J.X."/>
            <person name="Dai P.F."/>
            <person name="Guo W.B."/>
            <person name="Han X.H."/>
            <person name="Huang E.J."/>
            <person name="Li L.F."/>
            <person name="Wei W."/>
            <person name="Gao Y.C."/>
            <person name="Liu J.Z."/>
            <person name="Shao H.Z."/>
            <person name="Wang X."/>
            <person name="Wang C.C."/>
            <person name="Yang T.C."/>
            <person name="Huo Q.B."/>
            <person name="Li W."/>
            <person name="Chen H.Y."/>
            <person name="Chen S.E."/>
            <person name="Zhou L.G."/>
            <person name="Ni X.B."/>
            <person name="Tian J.H."/>
            <person name="Sheng Y."/>
            <person name="Liu T."/>
            <person name="Pan Y.S."/>
            <person name="Xia L.Y."/>
            <person name="Li J."/>
            <person name="Zhao F."/>
            <person name="Cao W.C."/>
        </authorList>
    </citation>
    <scope>NUCLEOTIDE SEQUENCE</scope>
    <source>
        <strain evidence="2">Rsan-2018</strain>
    </source>
</reference>
<keyword evidence="3" id="KW-1185">Reference proteome</keyword>